<feature type="region of interest" description="Disordered" evidence="1">
    <location>
        <begin position="92"/>
        <end position="124"/>
    </location>
</feature>
<name>A0A5B7JQE9_PORTR</name>
<gene>
    <name evidence="2" type="ORF">E2C01_094434</name>
</gene>
<keyword evidence="3" id="KW-1185">Reference proteome</keyword>
<evidence type="ECO:0000313" key="3">
    <source>
        <dbReference type="Proteomes" id="UP000324222"/>
    </source>
</evidence>
<evidence type="ECO:0000313" key="2">
    <source>
        <dbReference type="EMBL" id="MPC99040.1"/>
    </source>
</evidence>
<sequence length="143" mass="16325">MANGDRNLENGRDHYFLYPSLDMHPCSDRLLQTLLARLRIGHTYLTQRYLLTKDRQPYCDDCLVPLTVRHLLGNGAVEYHSVSNLYPLEVSMTHGGREGNRSGSDGGADEPPVHDIDSQVNPRPRRHAAIKFNKMLRDKLPYL</sequence>
<dbReference type="EMBL" id="VSRR010116717">
    <property type="protein sequence ID" value="MPC99040.1"/>
    <property type="molecule type" value="Genomic_DNA"/>
</dbReference>
<comment type="caution">
    <text evidence="2">The sequence shown here is derived from an EMBL/GenBank/DDBJ whole genome shotgun (WGS) entry which is preliminary data.</text>
</comment>
<dbReference type="Proteomes" id="UP000324222">
    <property type="component" value="Unassembled WGS sequence"/>
</dbReference>
<accession>A0A5B7JQE9</accession>
<organism evidence="2 3">
    <name type="scientific">Portunus trituberculatus</name>
    <name type="common">Swimming crab</name>
    <name type="synonym">Neptunus trituberculatus</name>
    <dbReference type="NCBI Taxonomy" id="210409"/>
    <lineage>
        <taxon>Eukaryota</taxon>
        <taxon>Metazoa</taxon>
        <taxon>Ecdysozoa</taxon>
        <taxon>Arthropoda</taxon>
        <taxon>Crustacea</taxon>
        <taxon>Multicrustacea</taxon>
        <taxon>Malacostraca</taxon>
        <taxon>Eumalacostraca</taxon>
        <taxon>Eucarida</taxon>
        <taxon>Decapoda</taxon>
        <taxon>Pleocyemata</taxon>
        <taxon>Brachyura</taxon>
        <taxon>Eubrachyura</taxon>
        <taxon>Portunoidea</taxon>
        <taxon>Portunidae</taxon>
        <taxon>Portuninae</taxon>
        <taxon>Portunus</taxon>
    </lineage>
</organism>
<evidence type="ECO:0000256" key="1">
    <source>
        <dbReference type="SAM" id="MobiDB-lite"/>
    </source>
</evidence>
<reference evidence="2 3" key="1">
    <citation type="submission" date="2019-05" db="EMBL/GenBank/DDBJ databases">
        <title>Another draft genome of Portunus trituberculatus and its Hox gene families provides insights of decapod evolution.</title>
        <authorList>
            <person name="Jeong J.-H."/>
            <person name="Song I."/>
            <person name="Kim S."/>
            <person name="Choi T."/>
            <person name="Kim D."/>
            <person name="Ryu S."/>
            <person name="Kim W."/>
        </authorList>
    </citation>
    <scope>NUCLEOTIDE SEQUENCE [LARGE SCALE GENOMIC DNA]</scope>
    <source>
        <tissue evidence="2">Muscle</tissue>
    </source>
</reference>
<dbReference type="AlphaFoldDB" id="A0A5B7JQE9"/>
<proteinExistence type="predicted"/>
<protein>
    <submittedName>
        <fullName evidence="2">Uncharacterized protein</fullName>
    </submittedName>
</protein>